<gene>
    <name evidence="6" type="ORF">BDV27DRAFT_156381</name>
</gene>
<dbReference type="OrthoDB" id="3432466at2759"/>
<dbReference type="RefSeq" id="XP_031929031.1">
    <property type="nucleotide sequence ID" value="XM_032072325.1"/>
</dbReference>
<dbReference type="GeneID" id="43656771"/>
<keyword evidence="7" id="KW-1185">Reference proteome</keyword>
<comment type="subcellular location">
    <subcellularLocation>
        <location evidence="1">Secreted</location>
    </subcellularLocation>
</comment>
<dbReference type="EMBL" id="ML737621">
    <property type="protein sequence ID" value="KAE8365950.1"/>
    <property type="molecule type" value="Genomic_DNA"/>
</dbReference>
<feature type="compositionally biased region" description="Polar residues" evidence="4">
    <location>
        <begin position="504"/>
        <end position="517"/>
    </location>
</feature>
<dbReference type="Gene3D" id="2.160.20.10">
    <property type="entry name" value="Single-stranded right-handed beta-helix, Pectin lyase-like"/>
    <property type="match status" value="1"/>
</dbReference>
<dbReference type="SMART" id="SM00710">
    <property type="entry name" value="PbH1"/>
    <property type="match status" value="4"/>
</dbReference>
<keyword evidence="6" id="KW-0456">Lyase</keyword>
<dbReference type="GO" id="GO:0016829">
    <property type="term" value="F:lyase activity"/>
    <property type="evidence" value="ECO:0007669"/>
    <property type="project" value="UniProtKB-KW"/>
</dbReference>
<evidence type="ECO:0000259" key="5">
    <source>
        <dbReference type="Pfam" id="PF13229"/>
    </source>
</evidence>
<sequence length="523" mass="56119">MLLPLNAIVAKKSTLPISLRPKTTFYRRSFRPYIKMIASKALRHSSFIALVACLLQLSSAKDLYLDCSSSNSDGDGSKTNPFSSINEANKAVLSAGDSLSIKSDTTCFGTLSPQGSGTQEQPITLTSYGDGPLPIINGSGAAEAVSLTNQDYWDVSNIAVVNPAAEIAWRRGILATSSDGTVHRGLYIHDVMVYNVAGETNKAKQSDAFIASGGILVNGTEHNSRYDDVQIFNNTVYDCGGGGIKVRVGQMDNRGEGVHVFSNNISYVGGDGIVVSYGVSPLIESNLCGFLGHGKYPWTGGNFAGIWVLGCRDAVMRFNAVHDSLMSDIDSEAFDCDWGNEGTCTVEYNYSHDNAGGIFLNCDGCGTPGGARQIVRYNIFQNDCRMYSNGDNVEMDFYNNVIYCPDKKFEIAVPPKTNLSNNIWVGTKDSTLPTGNSIEWHANLFQTVPQPADTAGTAGDARFMDPGTGKDTIDSVDGYKLRSGSPALLKGVIVSENGGSDFWNNEVSSDQRPNIGSYNGKGL</sequence>
<dbReference type="AlphaFoldDB" id="A0A5N7ABH9"/>
<protein>
    <submittedName>
        <fullName evidence="6">Pectin lyase fold/virulence factor</fullName>
    </submittedName>
</protein>
<dbReference type="GO" id="GO:0005576">
    <property type="term" value="C:extracellular region"/>
    <property type="evidence" value="ECO:0007669"/>
    <property type="project" value="UniProtKB-SubCell"/>
</dbReference>
<organism evidence="6 7">
    <name type="scientific">Aspergillus caelatus</name>
    <dbReference type="NCBI Taxonomy" id="61420"/>
    <lineage>
        <taxon>Eukaryota</taxon>
        <taxon>Fungi</taxon>
        <taxon>Dikarya</taxon>
        <taxon>Ascomycota</taxon>
        <taxon>Pezizomycotina</taxon>
        <taxon>Eurotiomycetes</taxon>
        <taxon>Eurotiomycetidae</taxon>
        <taxon>Eurotiales</taxon>
        <taxon>Aspergillaceae</taxon>
        <taxon>Aspergillus</taxon>
        <taxon>Aspergillus subgen. Circumdati</taxon>
    </lineage>
</organism>
<evidence type="ECO:0000256" key="2">
    <source>
        <dbReference type="ARBA" id="ARBA00022525"/>
    </source>
</evidence>
<dbReference type="SUPFAM" id="SSF51126">
    <property type="entry name" value="Pectin lyase-like"/>
    <property type="match status" value="1"/>
</dbReference>
<evidence type="ECO:0000256" key="1">
    <source>
        <dbReference type="ARBA" id="ARBA00004613"/>
    </source>
</evidence>
<keyword evidence="2" id="KW-0964">Secreted</keyword>
<keyword evidence="3" id="KW-0732">Signal</keyword>
<dbReference type="InterPro" id="IPR039448">
    <property type="entry name" value="Beta_helix"/>
</dbReference>
<evidence type="ECO:0000256" key="4">
    <source>
        <dbReference type="SAM" id="MobiDB-lite"/>
    </source>
</evidence>
<name>A0A5N7ABH9_9EURO</name>
<feature type="region of interest" description="Disordered" evidence="4">
    <location>
        <begin position="504"/>
        <end position="523"/>
    </location>
</feature>
<evidence type="ECO:0000256" key="3">
    <source>
        <dbReference type="ARBA" id="ARBA00022729"/>
    </source>
</evidence>
<dbReference type="Pfam" id="PF13229">
    <property type="entry name" value="Beta_helix"/>
    <property type="match status" value="1"/>
</dbReference>
<dbReference type="Proteomes" id="UP000326268">
    <property type="component" value="Unassembled WGS sequence"/>
</dbReference>
<evidence type="ECO:0000313" key="6">
    <source>
        <dbReference type="EMBL" id="KAE8365950.1"/>
    </source>
</evidence>
<feature type="domain" description="Right handed beta helix" evidence="5">
    <location>
        <begin position="214"/>
        <end position="401"/>
    </location>
</feature>
<dbReference type="InterPro" id="IPR012334">
    <property type="entry name" value="Pectin_lyas_fold"/>
</dbReference>
<accession>A0A5N7ABH9</accession>
<dbReference type="InterPro" id="IPR011050">
    <property type="entry name" value="Pectin_lyase_fold/virulence"/>
</dbReference>
<proteinExistence type="predicted"/>
<dbReference type="InterPro" id="IPR006626">
    <property type="entry name" value="PbH1"/>
</dbReference>
<reference evidence="6 7" key="1">
    <citation type="submission" date="2019-04" db="EMBL/GenBank/DDBJ databases">
        <title>Friends and foes A comparative genomics studyof 23 Aspergillus species from section Flavi.</title>
        <authorList>
            <consortium name="DOE Joint Genome Institute"/>
            <person name="Kjaerbolling I."/>
            <person name="Vesth T."/>
            <person name="Frisvad J.C."/>
            <person name="Nybo J.L."/>
            <person name="Theobald S."/>
            <person name="Kildgaard S."/>
            <person name="Isbrandt T."/>
            <person name="Kuo A."/>
            <person name="Sato A."/>
            <person name="Lyhne E.K."/>
            <person name="Kogle M.E."/>
            <person name="Wiebenga A."/>
            <person name="Kun R.S."/>
            <person name="Lubbers R.J."/>
            <person name="Makela M.R."/>
            <person name="Barry K."/>
            <person name="Chovatia M."/>
            <person name="Clum A."/>
            <person name="Daum C."/>
            <person name="Haridas S."/>
            <person name="He G."/>
            <person name="LaButti K."/>
            <person name="Lipzen A."/>
            <person name="Mondo S."/>
            <person name="Riley R."/>
            <person name="Salamov A."/>
            <person name="Simmons B.A."/>
            <person name="Magnuson J.K."/>
            <person name="Henrissat B."/>
            <person name="Mortensen U.H."/>
            <person name="Larsen T.O."/>
            <person name="Devries R.P."/>
            <person name="Grigoriev I.V."/>
            <person name="Machida M."/>
            <person name="Baker S.E."/>
            <person name="Andersen M.R."/>
        </authorList>
    </citation>
    <scope>NUCLEOTIDE SEQUENCE [LARGE SCALE GENOMIC DNA]</scope>
    <source>
        <strain evidence="6 7">CBS 763.97</strain>
    </source>
</reference>
<evidence type="ECO:0000313" key="7">
    <source>
        <dbReference type="Proteomes" id="UP000326268"/>
    </source>
</evidence>